<evidence type="ECO:0000259" key="11">
    <source>
        <dbReference type="PROSITE" id="PS50262"/>
    </source>
</evidence>
<dbReference type="PRINTS" id="PR00237">
    <property type="entry name" value="GPCRRHODOPSN"/>
</dbReference>
<evidence type="ECO:0000256" key="7">
    <source>
        <dbReference type="ARBA" id="ARBA00023170"/>
    </source>
</evidence>
<feature type="transmembrane region" description="Helical" evidence="10">
    <location>
        <begin position="151"/>
        <end position="170"/>
    </location>
</feature>
<dbReference type="PROSITE" id="PS50262">
    <property type="entry name" value="G_PROTEIN_RECEP_F1_2"/>
    <property type="match status" value="1"/>
</dbReference>
<feature type="transmembrane region" description="Helical" evidence="10">
    <location>
        <begin position="236"/>
        <end position="256"/>
    </location>
</feature>
<dbReference type="Pfam" id="PF00001">
    <property type="entry name" value="7tm_1"/>
    <property type="match status" value="1"/>
</dbReference>
<feature type="transmembrane region" description="Helical" evidence="10">
    <location>
        <begin position="321"/>
        <end position="341"/>
    </location>
</feature>
<proteinExistence type="inferred from homology"/>
<organism evidence="12 13">
    <name type="scientific">Neogobius melanostomus</name>
    <name type="common">round goby</name>
    <dbReference type="NCBI Taxonomy" id="47308"/>
    <lineage>
        <taxon>Eukaryota</taxon>
        <taxon>Metazoa</taxon>
        <taxon>Chordata</taxon>
        <taxon>Craniata</taxon>
        <taxon>Vertebrata</taxon>
        <taxon>Euteleostomi</taxon>
        <taxon>Actinopterygii</taxon>
        <taxon>Neopterygii</taxon>
        <taxon>Teleostei</taxon>
        <taxon>Neoteleostei</taxon>
        <taxon>Acanthomorphata</taxon>
        <taxon>Gobiaria</taxon>
        <taxon>Gobiiformes</taxon>
        <taxon>Gobioidei</taxon>
        <taxon>Gobiidae</taxon>
        <taxon>Benthophilinae</taxon>
        <taxon>Neogobiini</taxon>
        <taxon>Neogobius</taxon>
    </lineage>
</organism>
<keyword evidence="3 9" id="KW-0812">Transmembrane</keyword>
<dbReference type="AlphaFoldDB" id="A0A8C6SGW7"/>
<dbReference type="PANTHER" id="PTHR10489:SF930">
    <property type="entry name" value="C-X-C CHEMOKINE RECEPTOR TYPE 1-LIKE"/>
    <property type="match status" value="1"/>
</dbReference>
<dbReference type="GO" id="GO:0007204">
    <property type="term" value="P:positive regulation of cytosolic calcium ion concentration"/>
    <property type="evidence" value="ECO:0007669"/>
    <property type="project" value="TreeGrafter"/>
</dbReference>
<dbReference type="PROSITE" id="PS00237">
    <property type="entry name" value="G_PROTEIN_RECEP_F1_1"/>
    <property type="match status" value="1"/>
</dbReference>
<keyword evidence="13" id="KW-1185">Reference proteome</keyword>
<feature type="domain" description="G-protein coupled receptors family 1 profile" evidence="11">
    <location>
        <begin position="86"/>
        <end position="338"/>
    </location>
</feature>
<keyword evidence="8 9" id="KW-0807">Transducer</keyword>
<evidence type="ECO:0000313" key="13">
    <source>
        <dbReference type="Proteomes" id="UP000694523"/>
    </source>
</evidence>
<dbReference type="GO" id="GO:0006955">
    <property type="term" value="P:immune response"/>
    <property type="evidence" value="ECO:0007669"/>
    <property type="project" value="TreeGrafter"/>
</dbReference>
<dbReference type="Proteomes" id="UP000694523">
    <property type="component" value="Unplaced"/>
</dbReference>
<dbReference type="GO" id="GO:0019957">
    <property type="term" value="F:C-C chemokine binding"/>
    <property type="evidence" value="ECO:0007669"/>
    <property type="project" value="TreeGrafter"/>
</dbReference>
<dbReference type="PANTHER" id="PTHR10489">
    <property type="entry name" value="CELL ADHESION MOLECULE"/>
    <property type="match status" value="1"/>
</dbReference>
<dbReference type="GO" id="GO:0009897">
    <property type="term" value="C:external side of plasma membrane"/>
    <property type="evidence" value="ECO:0007669"/>
    <property type="project" value="TreeGrafter"/>
</dbReference>
<name>A0A8C6SGW7_9GOBI</name>
<dbReference type="InterPro" id="IPR050119">
    <property type="entry name" value="CCR1-9-like"/>
</dbReference>
<comment type="similarity">
    <text evidence="9">Belongs to the G-protein coupled receptor 1 family.</text>
</comment>
<comment type="subcellular location">
    <subcellularLocation>
        <location evidence="1">Cell membrane</location>
        <topology evidence="1">Multi-pass membrane protein</topology>
    </subcellularLocation>
</comment>
<reference evidence="12" key="1">
    <citation type="submission" date="2025-08" db="UniProtKB">
        <authorList>
            <consortium name="Ensembl"/>
        </authorList>
    </citation>
    <scope>IDENTIFICATION</scope>
</reference>
<feature type="transmembrane region" description="Helical" evidence="10">
    <location>
        <begin position="276"/>
        <end position="301"/>
    </location>
</feature>
<dbReference type="SUPFAM" id="SSF81321">
    <property type="entry name" value="Family A G protein-coupled receptor-like"/>
    <property type="match status" value="1"/>
</dbReference>
<evidence type="ECO:0000256" key="8">
    <source>
        <dbReference type="ARBA" id="ARBA00023224"/>
    </source>
</evidence>
<dbReference type="PRINTS" id="PR00657">
    <property type="entry name" value="CCCHEMOKINER"/>
</dbReference>
<dbReference type="Ensembl" id="ENSNMLT00000005963.1">
    <property type="protein sequence ID" value="ENSNMLP00000005193.1"/>
    <property type="gene ID" value="ENSNMLG00000003523.1"/>
</dbReference>
<evidence type="ECO:0000256" key="2">
    <source>
        <dbReference type="ARBA" id="ARBA00022475"/>
    </source>
</evidence>
<keyword evidence="6 10" id="KW-0472">Membrane</keyword>
<evidence type="ECO:0000256" key="9">
    <source>
        <dbReference type="RuleBase" id="RU000688"/>
    </source>
</evidence>
<dbReference type="InterPro" id="IPR000355">
    <property type="entry name" value="Chemokine_rcpt"/>
</dbReference>
<keyword evidence="5 9" id="KW-0297">G-protein coupled receptor</keyword>
<evidence type="ECO:0000256" key="5">
    <source>
        <dbReference type="ARBA" id="ARBA00023040"/>
    </source>
</evidence>
<evidence type="ECO:0000256" key="3">
    <source>
        <dbReference type="ARBA" id="ARBA00022692"/>
    </source>
</evidence>
<dbReference type="Gene3D" id="1.20.1070.10">
    <property type="entry name" value="Rhodopsin 7-helix transmembrane proteins"/>
    <property type="match status" value="1"/>
</dbReference>
<evidence type="ECO:0000256" key="10">
    <source>
        <dbReference type="SAM" id="Phobius"/>
    </source>
</evidence>
<evidence type="ECO:0000256" key="4">
    <source>
        <dbReference type="ARBA" id="ARBA00022989"/>
    </source>
</evidence>
<feature type="transmembrane region" description="Helical" evidence="10">
    <location>
        <begin position="74"/>
        <end position="94"/>
    </location>
</feature>
<accession>A0A8C6SGW7</accession>
<evidence type="ECO:0000256" key="1">
    <source>
        <dbReference type="ARBA" id="ARBA00004651"/>
    </source>
</evidence>
<dbReference type="InterPro" id="IPR017452">
    <property type="entry name" value="GPCR_Rhodpsn_7TM"/>
</dbReference>
<sequence>MTYGLAVWENTYKTINPISIIEKNELTSSFIADFGAIYDELNFTYNDSGFVLDPDTQPCPQFSMSDVASIFTTTFYALVFLLALPGNLCVSVVIANTKQALPPSDLYLLHLALADLLLAATLPFWATSVTLGWVFGDAVCKAVTVFQELSFYSSILFLTCISVDRYLVIVRAMEARRMNRKCLSWAVCVGVWLLGAFLSLPGLFSSAYASQNSSQIVCHERFDPTNADSWRLATRILRHTLGFLVPLGVMLVCYGVTIRRLLRIRGGFQKQRAMRVIVCVVVGFLLCWTPYHVAVMADTFFRTKLVPYRCPARLAVDRAMLGTHSLGLLHSCVNPVLYAFVGEKFRRRFMQILRKVGIVRNKAVSRSSRTSVSSEITSAFM</sequence>
<feature type="transmembrane region" description="Helical" evidence="10">
    <location>
        <begin position="106"/>
        <end position="126"/>
    </location>
</feature>
<keyword evidence="7 9" id="KW-0675">Receptor</keyword>
<dbReference type="InterPro" id="IPR000276">
    <property type="entry name" value="GPCR_Rhodpsn"/>
</dbReference>
<evidence type="ECO:0000313" key="12">
    <source>
        <dbReference type="Ensembl" id="ENSNMLP00000005193.1"/>
    </source>
</evidence>
<dbReference type="GO" id="GO:0019722">
    <property type="term" value="P:calcium-mediated signaling"/>
    <property type="evidence" value="ECO:0007669"/>
    <property type="project" value="TreeGrafter"/>
</dbReference>
<dbReference type="GO" id="GO:0016493">
    <property type="term" value="F:C-C chemokine receptor activity"/>
    <property type="evidence" value="ECO:0007669"/>
    <property type="project" value="TreeGrafter"/>
</dbReference>
<reference evidence="12" key="2">
    <citation type="submission" date="2025-09" db="UniProtKB">
        <authorList>
            <consortium name="Ensembl"/>
        </authorList>
    </citation>
    <scope>IDENTIFICATION</scope>
</reference>
<keyword evidence="2" id="KW-1003">Cell membrane</keyword>
<evidence type="ECO:0000256" key="6">
    <source>
        <dbReference type="ARBA" id="ARBA00023136"/>
    </source>
</evidence>
<keyword evidence="4 10" id="KW-1133">Transmembrane helix</keyword>
<feature type="transmembrane region" description="Helical" evidence="10">
    <location>
        <begin position="182"/>
        <end position="204"/>
    </location>
</feature>
<dbReference type="GO" id="GO:0030593">
    <property type="term" value="P:neutrophil chemotaxis"/>
    <property type="evidence" value="ECO:0007669"/>
    <property type="project" value="TreeGrafter"/>
</dbReference>
<protein>
    <submittedName>
        <fullName evidence="12">Chemokine (C-X-C motif) receptor 1</fullName>
    </submittedName>
</protein>